<reference evidence="1" key="1">
    <citation type="submission" date="2023-04" db="EMBL/GenBank/DDBJ databases">
        <authorList>
            <person name="Vijverberg K."/>
            <person name="Xiong W."/>
            <person name="Schranz E."/>
        </authorList>
    </citation>
    <scope>NUCLEOTIDE SEQUENCE</scope>
</reference>
<keyword evidence="2" id="KW-1185">Reference proteome</keyword>
<dbReference type="AlphaFoldDB" id="A0AA35Z6X7"/>
<evidence type="ECO:0000313" key="2">
    <source>
        <dbReference type="Proteomes" id="UP001177003"/>
    </source>
</evidence>
<sequence length="251" mass="27799">MLIIHSFDNRELLEHVSTKYHLVDGDGVSLPSLDVVIDRPSLEGKIAARDRGFDDFDLPLIDDSFTYSGSNGSNTQEDEKRDFESSVRVHDRYDDTTSNCTPLVLTGHVVVSNDDNGDGGGEQPLVFHKRGRGSIASADLAAILSSGERGSVIEFSRVYEACGWFVKLEKVFHGVDMVSQVKMDKVRGELSILQNDKVVLENKLVGYHDEVLMQKDMVASLELEKLGLVDKVAMFEHGVQKLKVDLNDSSL</sequence>
<organism evidence="1 2">
    <name type="scientific">Lactuca saligna</name>
    <name type="common">Willowleaf lettuce</name>
    <dbReference type="NCBI Taxonomy" id="75948"/>
    <lineage>
        <taxon>Eukaryota</taxon>
        <taxon>Viridiplantae</taxon>
        <taxon>Streptophyta</taxon>
        <taxon>Embryophyta</taxon>
        <taxon>Tracheophyta</taxon>
        <taxon>Spermatophyta</taxon>
        <taxon>Magnoliopsida</taxon>
        <taxon>eudicotyledons</taxon>
        <taxon>Gunneridae</taxon>
        <taxon>Pentapetalae</taxon>
        <taxon>asterids</taxon>
        <taxon>campanulids</taxon>
        <taxon>Asterales</taxon>
        <taxon>Asteraceae</taxon>
        <taxon>Cichorioideae</taxon>
        <taxon>Cichorieae</taxon>
        <taxon>Lactucinae</taxon>
        <taxon>Lactuca</taxon>
    </lineage>
</organism>
<dbReference type="EMBL" id="OX465081">
    <property type="protein sequence ID" value="CAI9287063.1"/>
    <property type="molecule type" value="Genomic_DNA"/>
</dbReference>
<dbReference type="Proteomes" id="UP001177003">
    <property type="component" value="Chromosome 5"/>
</dbReference>
<proteinExistence type="predicted"/>
<gene>
    <name evidence="1" type="ORF">LSALG_LOCUS26453</name>
</gene>
<protein>
    <submittedName>
        <fullName evidence="1">Uncharacterized protein</fullName>
    </submittedName>
</protein>
<name>A0AA35Z6X7_LACSI</name>
<evidence type="ECO:0000313" key="1">
    <source>
        <dbReference type="EMBL" id="CAI9287063.1"/>
    </source>
</evidence>
<accession>A0AA35Z6X7</accession>